<evidence type="ECO:0000259" key="9">
    <source>
        <dbReference type="Pfam" id="PF05922"/>
    </source>
</evidence>
<dbReference type="SUPFAM" id="SSF52743">
    <property type="entry name" value="Subtilisin-like"/>
    <property type="match status" value="1"/>
</dbReference>
<dbReference type="InterPro" id="IPR050131">
    <property type="entry name" value="Peptidase_S8_subtilisin-like"/>
</dbReference>
<dbReference type="InterPro" id="IPR036852">
    <property type="entry name" value="Peptidase_S8/S53_dom_sf"/>
</dbReference>
<evidence type="ECO:0000259" key="8">
    <source>
        <dbReference type="Pfam" id="PF00082"/>
    </source>
</evidence>
<proteinExistence type="inferred from homology"/>
<dbReference type="Gene3D" id="3.30.70.80">
    <property type="entry name" value="Peptidase S8 propeptide/proteinase inhibitor I9"/>
    <property type="match status" value="1"/>
</dbReference>
<sequence>MHVLAILATLPLVTCGLLENRYSSQLKSRDDPATKDMYIVYANSNDHHSLDRAISSAGVTPRHVYHSLRAFALEISGKELQRIKRSPHVNKVVRDKIITQRDAINRKDHKTYQFSNAEQNRRRTTRDAKLTTVTQGDNVPWNLARLSHFKPHQTSYTYDQSAGTGACVYVIDSGLLDSHPEFGGRAKLLENFSGDPDFDIRGRGTYIAGIVGSNKYGVAKNATIFGIKVMDDKGNTNVSTILAGMDFVMSDAPKRKCPSGVVVNISLVAKHSKSLNDAAGNMVKSGIFLAVAAGDDGRNAEKFSPASQSIACTVGATNKDDEFASYSNRGSYVNVLAPGTDVVSLTTDASNQTSTLGRLKALSGTFAASPHVAGLGAYLLGLGTNVTGLCHHISSTALQNVVVFGSGNYTGTPNRLINNGFK</sequence>
<dbReference type="Proteomes" id="UP001251528">
    <property type="component" value="Unassembled WGS sequence"/>
</dbReference>
<evidence type="ECO:0000313" key="10">
    <source>
        <dbReference type="EMBL" id="KAK2601565.1"/>
    </source>
</evidence>
<protein>
    <submittedName>
        <fullName evidence="10">Uncharacterized protein</fullName>
    </submittedName>
</protein>
<comment type="caution">
    <text evidence="10">The sequence shown here is derived from an EMBL/GenBank/DDBJ whole genome shotgun (WGS) entry which is preliminary data.</text>
</comment>
<dbReference type="CDD" id="cd04077">
    <property type="entry name" value="Peptidases_S8_PCSK9_ProteinaseK_like"/>
    <property type="match status" value="1"/>
</dbReference>
<feature type="domain" description="Inhibitor I9" evidence="9">
    <location>
        <begin position="46"/>
        <end position="98"/>
    </location>
</feature>
<feature type="signal peptide" evidence="7">
    <location>
        <begin position="1"/>
        <end position="16"/>
    </location>
</feature>
<evidence type="ECO:0000313" key="11">
    <source>
        <dbReference type="Proteomes" id="UP001251528"/>
    </source>
</evidence>
<dbReference type="InterPro" id="IPR034193">
    <property type="entry name" value="PCSK9_ProteinaseK-like"/>
</dbReference>
<dbReference type="InterPro" id="IPR000209">
    <property type="entry name" value="Peptidase_S8/S53_dom"/>
</dbReference>
<keyword evidence="5" id="KW-0720">Serine protease</keyword>
<accession>A0AAJ0CSZ6</accession>
<evidence type="ECO:0000256" key="4">
    <source>
        <dbReference type="ARBA" id="ARBA00022801"/>
    </source>
</evidence>
<dbReference type="InterPro" id="IPR010259">
    <property type="entry name" value="S8pro/Inhibitor_I9"/>
</dbReference>
<reference evidence="10" key="1">
    <citation type="submission" date="2023-06" db="EMBL/GenBank/DDBJ databases">
        <title>Conoideocrella luteorostrata (Hypocreales: Clavicipitaceae), a potential biocontrol fungus for elongate hemlock scale in United States Christmas tree production areas.</title>
        <authorList>
            <person name="Barrett H."/>
            <person name="Lovett B."/>
            <person name="Macias A.M."/>
            <person name="Stajich J.E."/>
            <person name="Kasson M.T."/>
        </authorList>
    </citation>
    <scope>NUCLEOTIDE SEQUENCE</scope>
    <source>
        <strain evidence="10">ARSEF 14590</strain>
    </source>
</reference>
<dbReference type="Gene3D" id="3.40.50.200">
    <property type="entry name" value="Peptidase S8/S53 domain"/>
    <property type="match status" value="1"/>
</dbReference>
<gene>
    <name evidence="10" type="ORF">QQS21_004883</name>
</gene>
<evidence type="ECO:0000256" key="6">
    <source>
        <dbReference type="PROSITE-ProRule" id="PRU01240"/>
    </source>
</evidence>
<dbReference type="PANTHER" id="PTHR43806:SF58">
    <property type="entry name" value="ALKALINE PROTEASE 1-RELATED"/>
    <property type="match status" value="1"/>
</dbReference>
<evidence type="ECO:0000256" key="1">
    <source>
        <dbReference type="ARBA" id="ARBA00011073"/>
    </source>
</evidence>
<name>A0AAJ0CSZ6_9HYPO</name>
<evidence type="ECO:0000256" key="3">
    <source>
        <dbReference type="ARBA" id="ARBA00022729"/>
    </source>
</evidence>
<feature type="chain" id="PRO_5042609117" evidence="7">
    <location>
        <begin position="17"/>
        <end position="422"/>
    </location>
</feature>
<dbReference type="PANTHER" id="PTHR43806">
    <property type="entry name" value="PEPTIDASE S8"/>
    <property type="match status" value="1"/>
</dbReference>
<keyword evidence="11" id="KW-1185">Reference proteome</keyword>
<dbReference type="PROSITE" id="PS00136">
    <property type="entry name" value="SUBTILASE_ASP"/>
    <property type="match status" value="1"/>
</dbReference>
<dbReference type="GO" id="GO:0006508">
    <property type="term" value="P:proteolysis"/>
    <property type="evidence" value="ECO:0007669"/>
    <property type="project" value="UniProtKB-KW"/>
</dbReference>
<dbReference type="AlphaFoldDB" id="A0AAJ0CSZ6"/>
<feature type="domain" description="Peptidase S8/S53" evidence="8">
    <location>
        <begin position="163"/>
        <end position="381"/>
    </location>
</feature>
<comment type="caution">
    <text evidence="6">Lacks conserved residue(s) required for the propagation of feature annotation.</text>
</comment>
<dbReference type="SUPFAM" id="SSF54897">
    <property type="entry name" value="Protease propeptides/inhibitors"/>
    <property type="match status" value="1"/>
</dbReference>
<dbReference type="GO" id="GO:0004252">
    <property type="term" value="F:serine-type endopeptidase activity"/>
    <property type="evidence" value="ECO:0007669"/>
    <property type="project" value="InterPro"/>
</dbReference>
<keyword evidence="3 7" id="KW-0732">Signal</keyword>
<organism evidence="10 11">
    <name type="scientific">Conoideocrella luteorostrata</name>
    <dbReference type="NCBI Taxonomy" id="1105319"/>
    <lineage>
        <taxon>Eukaryota</taxon>
        <taxon>Fungi</taxon>
        <taxon>Dikarya</taxon>
        <taxon>Ascomycota</taxon>
        <taxon>Pezizomycotina</taxon>
        <taxon>Sordariomycetes</taxon>
        <taxon>Hypocreomycetidae</taxon>
        <taxon>Hypocreales</taxon>
        <taxon>Clavicipitaceae</taxon>
        <taxon>Conoideocrella</taxon>
    </lineage>
</organism>
<evidence type="ECO:0000256" key="5">
    <source>
        <dbReference type="ARBA" id="ARBA00022825"/>
    </source>
</evidence>
<dbReference type="EMBL" id="JASWJB010000075">
    <property type="protein sequence ID" value="KAK2601565.1"/>
    <property type="molecule type" value="Genomic_DNA"/>
</dbReference>
<evidence type="ECO:0000256" key="7">
    <source>
        <dbReference type="SAM" id="SignalP"/>
    </source>
</evidence>
<dbReference type="PRINTS" id="PR00723">
    <property type="entry name" value="SUBTILISIN"/>
</dbReference>
<keyword evidence="2" id="KW-0645">Protease</keyword>
<dbReference type="GO" id="GO:0005576">
    <property type="term" value="C:extracellular region"/>
    <property type="evidence" value="ECO:0007669"/>
    <property type="project" value="UniProtKB-ARBA"/>
</dbReference>
<keyword evidence="4" id="KW-0378">Hydrolase</keyword>
<dbReference type="PROSITE" id="PS51892">
    <property type="entry name" value="SUBTILASE"/>
    <property type="match status" value="1"/>
</dbReference>
<dbReference type="InterPro" id="IPR015500">
    <property type="entry name" value="Peptidase_S8_subtilisin-rel"/>
</dbReference>
<dbReference type="InterPro" id="IPR023827">
    <property type="entry name" value="Peptidase_S8_Asp-AS"/>
</dbReference>
<dbReference type="Pfam" id="PF05922">
    <property type="entry name" value="Inhibitor_I9"/>
    <property type="match status" value="1"/>
</dbReference>
<comment type="similarity">
    <text evidence="1 6">Belongs to the peptidase S8 family.</text>
</comment>
<evidence type="ECO:0000256" key="2">
    <source>
        <dbReference type="ARBA" id="ARBA00022670"/>
    </source>
</evidence>
<dbReference type="InterPro" id="IPR037045">
    <property type="entry name" value="S8pro/Inhibitor_I9_sf"/>
</dbReference>
<dbReference type="Pfam" id="PF00082">
    <property type="entry name" value="Peptidase_S8"/>
    <property type="match status" value="1"/>
</dbReference>